<evidence type="ECO:0000256" key="2">
    <source>
        <dbReference type="ARBA" id="ARBA00022908"/>
    </source>
</evidence>
<dbReference type="Gene3D" id="1.10.443.10">
    <property type="entry name" value="Intergrase catalytic core"/>
    <property type="match status" value="1"/>
</dbReference>
<organism evidence="8 9">
    <name type="scientific">Terasakiella brassicae</name>
    <dbReference type="NCBI Taxonomy" id="1634917"/>
    <lineage>
        <taxon>Bacteria</taxon>
        <taxon>Pseudomonadati</taxon>
        <taxon>Pseudomonadota</taxon>
        <taxon>Alphaproteobacteria</taxon>
        <taxon>Rhodospirillales</taxon>
        <taxon>Terasakiellaceae</taxon>
        <taxon>Terasakiella</taxon>
    </lineage>
</organism>
<keyword evidence="4" id="KW-0233">DNA recombination</keyword>
<comment type="similarity">
    <text evidence="1">Belongs to the 'phage' integrase family.</text>
</comment>
<dbReference type="InterPro" id="IPR013762">
    <property type="entry name" value="Integrase-like_cat_sf"/>
</dbReference>
<proteinExistence type="inferred from homology"/>
<dbReference type="GO" id="GO:0006310">
    <property type="term" value="P:DNA recombination"/>
    <property type="evidence" value="ECO:0007669"/>
    <property type="project" value="UniProtKB-KW"/>
</dbReference>
<keyword evidence="3 5" id="KW-0238">DNA-binding</keyword>
<feature type="domain" description="Tyr recombinase" evidence="6">
    <location>
        <begin position="112"/>
        <end position="301"/>
    </location>
</feature>
<evidence type="ECO:0000256" key="4">
    <source>
        <dbReference type="ARBA" id="ARBA00023172"/>
    </source>
</evidence>
<dbReference type="InterPro" id="IPR044068">
    <property type="entry name" value="CB"/>
</dbReference>
<dbReference type="AlphaFoldDB" id="A0A917C7L2"/>
<name>A0A917C7L2_9PROT</name>
<evidence type="ECO:0000313" key="8">
    <source>
        <dbReference type="EMBL" id="GGF76107.1"/>
    </source>
</evidence>
<evidence type="ECO:0000259" key="7">
    <source>
        <dbReference type="PROSITE" id="PS51900"/>
    </source>
</evidence>
<dbReference type="GO" id="GO:0015074">
    <property type="term" value="P:DNA integration"/>
    <property type="evidence" value="ECO:0007669"/>
    <property type="project" value="UniProtKB-KW"/>
</dbReference>
<dbReference type="CDD" id="cd00397">
    <property type="entry name" value="DNA_BRE_C"/>
    <property type="match status" value="1"/>
</dbReference>
<dbReference type="InterPro" id="IPR002104">
    <property type="entry name" value="Integrase_catalytic"/>
</dbReference>
<reference evidence="8" key="2">
    <citation type="submission" date="2020-09" db="EMBL/GenBank/DDBJ databases">
        <authorList>
            <person name="Sun Q."/>
            <person name="Zhou Y."/>
        </authorList>
    </citation>
    <scope>NUCLEOTIDE SEQUENCE</scope>
    <source>
        <strain evidence="8">CGMCC 1.15254</strain>
    </source>
</reference>
<dbReference type="SUPFAM" id="SSF56349">
    <property type="entry name" value="DNA breaking-rejoining enzymes"/>
    <property type="match status" value="1"/>
</dbReference>
<dbReference type="PROSITE" id="PS51900">
    <property type="entry name" value="CB"/>
    <property type="match status" value="1"/>
</dbReference>
<comment type="caution">
    <text evidence="8">The sequence shown here is derived from an EMBL/GenBank/DDBJ whole genome shotgun (WGS) entry which is preliminary data.</text>
</comment>
<dbReference type="InterPro" id="IPR011010">
    <property type="entry name" value="DNA_brk_join_enz"/>
</dbReference>
<dbReference type="GO" id="GO:0003677">
    <property type="term" value="F:DNA binding"/>
    <property type="evidence" value="ECO:0007669"/>
    <property type="project" value="UniProtKB-UniRule"/>
</dbReference>
<dbReference type="InterPro" id="IPR010998">
    <property type="entry name" value="Integrase_recombinase_N"/>
</dbReference>
<dbReference type="RefSeq" id="WP_188667189.1">
    <property type="nucleotide sequence ID" value="NZ_BMHV01000044.1"/>
</dbReference>
<evidence type="ECO:0000313" key="9">
    <source>
        <dbReference type="Proteomes" id="UP000632498"/>
    </source>
</evidence>
<dbReference type="Gene3D" id="1.10.150.130">
    <property type="match status" value="1"/>
</dbReference>
<dbReference type="Pfam" id="PF13495">
    <property type="entry name" value="Phage_int_SAM_4"/>
    <property type="match status" value="1"/>
</dbReference>
<reference evidence="8" key="1">
    <citation type="journal article" date="2014" name="Int. J. Syst. Evol. Microbiol.">
        <title>Complete genome sequence of Corynebacterium casei LMG S-19264T (=DSM 44701T), isolated from a smear-ripened cheese.</title>
        <authorList>
            <consortium name="US DOE Joint Genome Institute (JGI-PGF)"/>
            <person name="Walter F."/>
            <person name="Albersmeier A."/>
            <person name="Kalinowski J."/>
            <person name="Ruckert C."/>
        </authorList>
    </citation>
    <scope>NUCLEOTIDE SEQUENCE</scope>
    <source>
        <strain evidence="8">CGMCC 1.15254</strain>
    </source>
</reference>
<keyword evidence="2" id="KW-0229">DNA integration</keyword>
<evidence type="ECO:0000259" key="6">
    <source>
        <dbReference type="PROSITE" id="PS51898"/>
    </source>
</evidence>
<dbReference type="Proteomes" id="UP000632498">
    <property type="component" value="Unassembled WGS sequence"/>
</dbReference>
<dbReference type="PANTHER" id="PTHR30349:SF41">
    <property type="entry name" value="INTEGRASE_RECOMBINASE PROTEIN MJ0367-RELATED"/>
    <property type="match status" value="1"/>
</dbReference>
<accession>A0A917C7L2</accession>
<dbReference type="EMBL" id="BMHV01000044">
    <property type="protein sequence ID" value="GGF76107.1"/>
    <property type="molecule type" value="Genomic_DNA"/>
</dbReference>
<dbReference type="PROSITE" id="PS51898">
    <property type="entry name" value="TYR_RECOMBINASE"/>
    <property type="match status" value="1"/>
</dbReference>
<protein>
    <submittedName>
        <fullName evidence="8">Tyrosine recombinase XerC</fullName>
    </submittedName>
</protein>
<dbReference type="PANTHER" id="PTHR30349">
    <property type="entry name" value="PHAGE INTEGRASE-RELATED"/>
    <property type="match status" value="1"/>
</dbReference>
<sequence length="308" mass="36389">MSIYAQLTLQELHERFCAEAENIRRLKPKTIKWYREGFQSLLRFKVYQHARQLNELELSDFMFWGMKEQAWKERTLMAYYNSLNSFFNWCVRKQALEVNPLKDIPRPKLPQQLPKALSQADAVRLFECVQIMPIPAEYTPPMFHKRRNIAIFAMFLFTGIRRQELIDLKFTDINLEEASITIRCGKGSKDRIIPMSPELKIHLQKYIEEREKHQIVASPFFISHHYQTKISDSTLKRLFKRVVKLSGIHFSAHKLRHTFATLMVRAKCDVLALSKMMGHSSIKTTMIYMSASDDHLREQINNHPLNFL</sequence>
<evidence type="ECO:0000256" key="5">
    <source>
        <dbReference type="PROSITE-ProRule" id="PRU01248"/>
    </source>
</evidence>
<keyword evidence="9" id="KW-1185">Reference proteome</keyword>
<dbReference type="InterPro" id="IPR004107">
    <property type="entry name" value="Integrase_SAM-like_N"/>
</dbReference>
<gene>
    <name evidence="8" type="primary">xerC</name>
    <name evidence="8" type="ORF">GCM10011332_32610</name>
</gene>
<evidence type="ECO:0000256" key="3">
    <source>
        <dbReference type="ARBA" id="ARBA00023125"/>
    </source>
</evidence>
<dbReference type="InterPro" id="IPR050090">
    <property type="entry name" value="Tyrosine_recombinase_XerCD"/>
</dbReference>
<evidence type="ECO:0000256" key="1">
    <source>
        <dbReference type="ARBA" id="ARBA00008857"/>
    </source>
</evidence>
<feature type="domain" description="Core-binding (CB)" evidence="7">
    <location>
        <begin position="7"/>
        <end position="91"/>
    </location>
</feature>
<dbReference type="Pfam" id="PF00589">
    <property type="entry name" value="Phage_integrase"/>
    <property type="match status" value="1"/>
</dbReference>